<name>A0A136JAS6_9PEZI</name>
<proteinExistence type="predicted"/>
<keyword evidence="2" id="KW-1185">Reference proteome</keyword>
<protein>
    <submittedName>
        <fullName evidence="1">Uncharacterized protein</fullName>
    </submittedName>
</protein>
<accession>A0A136JAS6</accession>
<organism evidence="1 2">
    <name type="scientific">Microdochium bolleyi</name>
    <dbReference type="NCBI Taxonomy" id="196109"/>
    <lineage>
        <taxon>Eukaryota</taxon>
        <taxon>Fungi</taxon>
        <taxon>Dikarya</taxon>
        <taxon>Ascomycota</taxon>
        <taxon>Pezizomycotina</taxon>
        <taxon>Sordariomycetes</taxon>
        <taxon>Xylariomycetidae</taxon>
        <taxon>Xylariales</taxon>
        <taxon>Microdochiaceae</taxon>
        <taxon>Microdochium</taxon>
    </lineage>
</organism>
<dbReference type="EMBL" id="KQ964247">
    <property type="protein sequence ID" value="KXJ94273.1"/>
    <property type="molecule type" value="Genomic_DNA"/>
</dbReference>
<dbReference type="InParanoid" id="A0A136JAS6"/>
<sequence>MFVADAAAPRILCHRNFVSTAMDQEVLAARNNNPERLTNVSACSRPSRHHGEMGIRRHNQHYQQCWQAWLGEAMLGCCISQ</sequence>
<evidence type="ECO:0000313" key="1">
    <source>
        <dbReference type="EMBL" id="KXJ94273.1"/>
    </source>
</evidence>
<dbReference type="Proteomes" id="UP000070501">
    <property type="component" value="Unassembled WGS sequence"/>
</dbReference>
<gene>
    <name evidence="1" type="ORF">Micbo1qcDRAFT_159357</name>
</gene>
<reference evidence="2" key="1">
    <citation type="submission" date="2016-02" db="EMBL/GenBank/DDBJ databases">
        <title>Draft genome sequence of Microdochium bolleyi, a fungal endophyte of beachgrass.</title>
        <authorList>
            <consortium name="DOE Joint Genome Institute"/>
            <person name="David A.S."/>
            <person name="May G."/>
            <person name="Haridas S."/>
            <person name="Lim J."/>
            <person name="Wang M."/>
            <person name="Labutti K."/>
            <person name="Lipzen A."/>
            <person name="Barry K."/>
            <person name="Grigoriev I.V."/>
        </authorList>
    </citation>
    <scope>NUCLEOTIDE SEQUENCE [LARGE SCALE GENOMIC DNA]</scope>
    <source>
        <strain evidence="2">J235TASD1</strain>
    </source>
</reference>
<evidence type="ECO:0000313" key="2">
    <source>
        <dbReference type="Proteomes" id="UP000070501"/>
    </source>
</evidence>
<dbReference type="AlphaFoldDB" id="A0A136JAS6"/>